<evidence type="ECO:0000313" key="1">
    <source>
        <dbReference type="EMBL" id="GBM50216.1"/>
    </source>
</evidence>
<dbReference type="Proteomes" id="UP000499080">
    <property type="component" value="Unassembled WGS sequence"/>
</dbReference>
<reference evidence="1 2" key="1">
    <citation type="journal article" date="2019" name="Sci. Rep.">
        <title>Orb-weaving spider Araneus ventricosus genome elucidates the spidroin gene catalogue.</title>
        <authorList>
            <person name="Kono N."/>
            <person name="Nakamura H."/>
            <person name="Ohtoshi R."/>
            <person name="Moran D.A.P."/>
            <person name="Shinohara A."/>
            <person name="Yoshida Y."/>
            <person name="Fujiwara M."/>
            <person name="Mori M."/>
            <person name="Tomita M."/>
            <person name="Arakawa K."/>
        </authorList>
    </citation>
    <scope>NUCLEOTIDE SEQUENCE [LARGE SCALE GENOMIC DNA]</scope>
</reference>
<keyword evidence="2" id="KW-1185">Reference proteome</keyword>
<dbReference type="EMBL" id="BGPR01001289">
    <property type="protein sequence ID" value="GBM50216.1"/>
    <property type="molecule type" value="Genomic_DNA"/>
</dbReference>
<comment type="caution">
    <text evidence="1">The sequence shown here is derived from an EMBL/GenBank/DDBJ whole genome shotgun (WGS) entry which is preliminary data.</text>
</comment>
<dbReference type="AlphaFoldDB" id="A0A4Y2GBR0"/>
<sequence>MLQVKQRLTSWSKEHFIFFTRHGAFGEGRFWFLPTSYCACGKHGSPLHYVTDCDDLTESWQLWKPESHLENLWFQRVMPMPNLVTEKIAFKLVVDVLGTPGKLFRFH</sequence>
<organism evidence="1 2">
    <name type="scientific">Araneus ventricosus</name>
    <name type="common">Orbweaver spider</name>
    <name type="synonym">Epeira ventricosa</name>
    <dbReference type="NCBI Taxonomy" id="182803"/>
    <lineage>
        <taxon>Eukaryota</taxon>
        <taxon>Metazoa</taxon>
        <taxon>Ecdysozoa</taxon>
        <taxon>Arthropoda</taxon>
        <taxon>Chelicerata</taxon>
        <taxon>Arachnida</taxon>
        <taxon>Araneae</taxon>
        <taxon>Araneomorphae</taxon>
        <taxon>Entelegynae</taxon>
        <taxon>Araneoidea</taxon>
        <taxon>Araneidae</taxon>
        <taxon>Araneus</taxon>
    </lineage>
</organism>
<name>A0A4Y2GBR0_ARAVE</name>
<accession>A0A4Y2GBR0</accession>
<proteinExistence type="predicted"/>
<evidence type="ECO:0000313" key="2">
    <source>
        <dbReference type="Proteomes" id="UP000499080"/>
    </source>
</evidence>
<protein>
    <submittedName>
        <fullName evidence="1">Uncharacterized protein</fullName>
    </submittedName>
</protein>
<dbReference type="OrthoDB" id="411823at2759"/>
<gene>
    <name evidence="1" type="ORF">AVEN_134787_1</name>
</gene>